<reference evidence="2" key="1">
    <citation type="journal article" date="2023" name="IMA Fungus">
        <title>Comparative genomic study of the Penicillium genus elucidates a diverse pangenome and 15 lateral gene transfer events.</title>
        <authorList>
            <person name="Petersen C."/>
            <person name="Sorensen T."/>
            <person name="Nielsen M.R."/>
            <person name="Sondergaard T.E."/>
            <person name="Sorensen J.L."/>
            <person name="Fitzpatrick D.A."/>
            <person name="Frisvad J.C."/>
            <person name="Nielsen K.L."/>
        </authorList>
    </citation>
    <scope>NUCLEOTIDE SEQUENCE</scope>
    <source>
        <strain evidence="2">IBT 17514</strain>
    </source>
</reference>
<evidence type="ECO:0000313" key="2">
    <source>
        <dbReference type="EMBL" id="KAJ5716257.1"/>
    </source>
</evidence>
<dbReference type="InterPro" id="IPR053161">
    <property type="entry name" value="Ulvan_degrading_GH"/>
</dbReference>
<keyword evidence="3" id="KW-1185">Reference proteome</keyword>
<dbReference type="PANTHER" id="PTHR36848:SF2">
    <property type="entry name" value="SECRETED PROTEIN"/>
    <property type="match status" value="1"/>
</dbReference>
<dbReference type="InterPro" id="IPR008979">
    <property type="entry name" value="Galactose-bd-like_sf"/>
</dbReference>
<dbReference type="AlphaFoldDB" id="A0AAD6HGM3"/>
<gene>
    <name evidence="2" type="ORF">N7493_008168</name>
</gene>
<dbReference type="Pfam" id="PF17132">
    <property type="entry name" value="Glyco_hydro_106"/>
    <property type="match status" value="1"/>
</dbReference>
<dbReference type="Gene3D" id="2.60.120.260">
    <property type="entry name" value="Galactose-binding domain-like"/>
    <property type="match status" value="1"/>
</dbReference>
<name>A0AAD6HGM3_9EURO</name>
<evidence type="ECO:0000256" key="1">
    <source>
        <dbReference type="SAM" id="SignalP"/>
    </source>
</evidence>
<evidence type="ECO:0000313" key="3">
    <source>
        <dbReference type="Proteomes" id="UP001215712"/>
    </source>
</evidence>
<dbReference type="Proteomes" id="UP001215712">
    <property type="component" value="Unassembled WGS sequence"/>
</dbReference>
<feature type="signal peptide" evidence="1">
    <location>
        <begin position="1"/>
        <end position="19"/>
    </location>
</feature>
<keyword evidence="1" id="KW-0732">Signal</keyword>
<protein>
    <submittedName>
        <fullName evidence="2">Secreted protein</fullName>
    </submittedName>
</protein>
<accession>A0AAD6HGM3</accession>
<reference evidence="2" key="2">
    <citation type="submission" date="2023-01" db="EMBL/GenBank/DDBJ databases">
        <authorList>
            <person name="Petersen C."/>
        </authorList>
    </citation>
    <scope>NUCLEOTIDE SEQUENCE</scope>
    <source>
        <strain evidence="2">IBT 17514</strain>
    </source>
</reference>
<proteinExistence type="predicted"/>
<comment type="caution">
    <text evidence="2">The sequence shown here is derived from an EMBL/GenBank/DDBJ whole genome shotgun (WGS) entry which is preliminary data.</text>
</comment>
<feature type="chain" id="PRO_5042242559" evidence="1">
    <location>
        <begin position="20"/>
        <end position="1002"/>
    </location>
</feature>
<sequence length="1002" mass="109538">MRSLSLIAAATLAARVASAVGTNDQVNPDLDYGSFQNPSSNVRPRFRYWVNDASMNLTVLAEDVRSIGKAGGGGIELLGYYLYGDSTNYGGGDMAPLQTDWSEYYFGSPPWGEMLDTILEVAKENDLIIDFANGPNQGAGVPTPYNDDGLLWDLAGYNSTFSSSSGFSGTIPGWGSGRLTAVTTGTIKSNTSSEVVLYESSLRDVTSMVGNDGSLTIDSSKTLSGSQTIIFAYYLVHSEYREAPDPTSPSIATAVPQSPVTTYNQNGSWVVDHFSPAGAQVVASYWKEAILTSKIGELVREVGNYLWEDSQEYSVATFWTPDLQKKFLSNRGYSVNKYIPLLVGSGGGTTSDITYVTDENDSGDSHIVDYQQTLTELNAEYLDALTDWSNSLGVQFSAQVVYNLPMDMLSNVPHVNAPECETLGFSENIDGYRQFSGPANLAGKRIISSEAGAMYQAAYQESISELLWTFKRSFAGSVNNFIIHGFPNSGNYGNTTWPGFTTFAYLFSAMHGPRQPSFAFYSDFLNWVSRNQFVLQTGIPKVDIAFWSKSTTYKSISTIYDSTDLEDAGYTYEYLSPDNFALPEAFVSDKVFAPNRQAFKALVVRSNESLTTLGVEKLVDYAHAGLPIIFPGGLPSNFSGYNPTAAAKAVQDLKGIKSLKNVHLVSSDGLASTLESLNILPRSSTEVDGTWYTLWREDTANAKSYVYVYNDATGLSFDESKTSGTISFESTGVPFFYDAWSGEVTRITTYKQSKTHTTIPLELAGNQSIIVGFDRNAKSTVHIEETTTPVLPTANSSQSLTVLRTYDSESRDINLSNGKTVSLSPMSTGSFTLSNWNLTIESWTPLPDLYDTEGQSRNNQTFQISSLIPWNQISSSLRNVSGIGYYETRFNWSPSSSSKVSGAFIDLGPITHTARVIVNGQELPPLDITWARRDIGQFLQKGENTLQVTVSTTLGNGLRTYWDVLETSGKLATAEEPDPPSEADYGLIYPVKIAPYRKDKVA</sequence>
<dbReference type="SUPFAM" id="SSF49785">
    <property type="entry name" value="Galactose-binding domain-like"/>
    <property type="match status" value="1"/>
</dbReference>
<dbReference type="PANTHER" id="PTHR36848">
    <property type="entry name" value="DNA-BINDING PROTEIN (PUTATIVE SECRETED PROTEIN)-RELATED"/>
    <property type="match status" value="1"/>
</dbReference>
<dbReference type="EMBL" id="JAQJAN010000012">
    <property type="protein sequence ID" value="KAJ5716257.1"/>
    <property type="molecule type" value="Genomic_DNA"/>
</dbReference>
<organism evidence="2 3">
    <name type="scientific">Penicillium malachiteum</name>
    <dbReference type="NCBI Taxonomy" id="1324776"/>
    <lineage>
        <taxon>Eukaryota</taxon>
        <taxon>Fungi</taxon>
        <taxon>Dikarya</taxon>
        <taxon>Ascomycota</taxon>
        <taxon>Pezizomycotina</taxon>
        <taxon>Eurotiomycetes</taxon>
        <taxon>Eurotiomycetidae</taxon>
        <taxon>Eurotiales</taxon>
        <taxon>Aspergillaceae</taxon>
        <taxon>Penicillium</taxon>
    </lineage>
</organism>